<evidence type="ECO:0000313" key="2">
    <source>
        <dbReference type="EMBL" id="GGI56881.1"/>
    </source>
</evidence>
<sequence length="160" mass="18233">MKKKETFWLIGTTSFVLILILWIFGISGLKSDSVTDINVHDTYYVIANIHLIVLIVTLIFFGVYLIRMLRRNFKNLTANLIFMISDITLILIFTFLISLVNSIREIPDSTEYPPLSGGIVENAGNGWNNAYYILLIIQLILIILLTISGIKTGMNYKRTE</sequence>
<name>A0ABQ2BY94_9FLAO</name>
<reference evidence="3" key="1">
    <citation type="journal article" date="2019" name="Int. J. Syst. Evol. Microbiol.">
        <title>The Global Catalogue of Microorganisms (GCM) 10K type strain sequencing project: providing services to taxonomists for standard genome sequencing and annotation.</title>
        <authorList>
            <consortium name="The Broad Institute Genomics Platform"/>
            <consortium name="The Broad Institute Genome Sequencing Center for Infectious Disease"/>
            <person name="Wu L."/>
            <person name="Ma J."/>
        </authorList>
    </citation>
    <scope>NUCLEOTIDE SEQUENCE [LARGE SCALE GENOMIC DNA]</scope>
    <source>
        <strain evidence="3">CCM 8681</strain>
    </source>
</reference>
<dbReference type="Gene3D" id="1.20.210.10">
    <property type="entry name" value="Cytochrome c oxidase-like, subunit I domain"/>
    <property type="match status" value="1"/>
</dbReference>
<protein>
    <recommendedName>
        <fullName evidence="4">Cytochrome C and Quinol oxidase polypeptide I</fullName>
    </recommendedName>
</protein>
<dbReference type="EMBL" id="BMDQ01000001">
    <property type="protein sequence ID" value="GGI56881.1"/>
    <property type="molecule type" value="Genomic_DNA"/>
</dbReference>
<keyword evidence="1" id="KW-1133">Transmembrane helix</keyword>
<keyword evidence="3" id="KW-1185">Reference proteome</keyword>
<evidence type="ECO:0000313" key="3">
    <source>
        <dbReference type="Proteomes" id="UP000624701"/>
    </source>
</evidence>
<dbReference type="Proteomes" id="UP000624701">
    <property type="component" value="Unassembled WGS sequence"/>
</dbReference>
<gene>
    <name evidence="2" type="ORF">GCM10011444_11900</name>
</gene>
<proteinExistence type="predicted"/>
<dbReference type="InterPro" id="IPR036927">
    <property type="entry name" value="Cyt_c_oxase-like_su1_sf"/>
</dbReference>
<feature type="transmembrane region" description="Helical" evidence="1">
    <location>
        <begin position="45"/>
        <end position="66"/>
    </location>
</feature>
<feature type="transmembrane region" description="Helical" evidence="1">
    <location>
        <begin position="78"/>
        <end position="100"/>
    </location>
</feature>
<evidence type="ECO:0008006" key="4">
    <source>
        <dbReference type="Google" id="ProtNLM"/>
    </source>
</evidence>
<evidence type="ECO:0000256" key="1">
    <source>
        <dbReference type="SAM" id="Phobius"/>
    </source>
</evidence>
<keyword evidence="1" id="KW-0812">Transmembrane</keyword>
<keyword evidence="1" id="KW-0472">Membrane</keyword>
<organism evidence="2 3">
    <name type="scientific">Winogradskyella haliclonae</name>
    <dbReference type="NCBI Taxonomy" id="2048558"/>
    <lineage>
        <taxon>Bacteria</taxon>
        <taxon>Pseudomonadati</taxon>
        <taxon>Bacteroidota</taxon>
        <taxon>Flavobacteriia</taxon>
        <taxon>Flavobacteriales</taxon>
        <taxon>Flavobacteriaceae</taxon>
        <taxon>Winogradskyella</taxon>
    </lineage>
</organism>
<accession>A0ABQ2BY94</accession>
<comment type="caution">
    <text evidence="2">The sequence shown here is derived from an EMBL/GenBank/DDBJ whole genome shotgun (WGS) entry which is preliminary data.</text>
</comment>
<feature type="transmembrane region" description="Helical" evidence="1">
    <location>
        <begin position="130"/>
        <end position="150"/>
    </location>
</feature>
<feature type="transmembrane region" description="Helical" evidence="1">
    <location>
        <begin position="7"/>
        <end position="25"/>
    </location>
</feature>